<dbReference type="InterPro" id="IPR015947">
    <property type="entry name" value="PUA-like_sf"/>
</dbReference>
<dbReference type="HAMAP" id="MF_00771">
    <property type="entry name" value="UPF0310"/>
    <property type="match status" value="1"/>
</dbReference>
<evidence type="ECO:0000259" key="2">
    <source>
        <dbReference type="Pfam" id="PF01878"/>
    </source>
</evidence>
<reference evidence="3" key="1">
    <citation type="journal article" date="2023" name="Comput. Struct. Biotechnol. J.">
        <title>Discovery of a novel marine Bacteroidetes with a rich repertoire of carbohydrate-active enzymes.</title>
        <authorList>
            <person name="Chen B."/>
            <person name="Liu G."/>
            <person name="Chen Q."/>
            <person name="Wang H."/>
            <person name="Liu L."/>
            <person name="Tang K."/>
        </authorList>
    </citation>
    <scope>NUCLEOTIDE SEQUENCE</scope>
    <source>
        <strain evidence="3">TK19036</strain>
    </source>
</reference>
<dbReference type="AlphaFoldDB" id="A0AA49JJS9"/>
<dbReference type="CDD" id="cd21132">
    <property type="entry name" value="EVE-like"/>
    <property type="match status" value="1"/>
</dbReference>
<dbReference type="NCBIfam" id="NF002616">
    <property type="entry name" value="PRK02268.1-2"/>
    <property type="match status" value="1"/>
</dbReference>
<comment type="similarity">
    <text evidence="1">Belongs to the UPF0310 family.</text>
</comment>
<organism evidence="3">
    <name type="scientific">Roseihalotalea indica</name>
    <dbReference type="NCBI Taxonomy" id="2867963"/>
    <lineage>
        <taxon>Bacteria</taxon>
        <taxon>Pseudomonadati</taxon>
        <taxon>Bacteroidota</taxon>
        <taxon>Cytophagia</taxon>
        <taxon>Cytophagales</taxon>
        <taxon>Catalimonadaceae</taxon>
        <taxon>Roseihalotalea</taxon>
    </lineage>
</organism>
<evidence type="ECO:0000256" key="1">
    <source>
        <dbReference type="HAMAP-Rule" id="MF_00771"/>
    </source>
</evidence>
<dbReference type="Gene3D" id="3.10.590.10">
    <property type="entry name" value="ph1033 like domains"/>
    <property type="match status" value="1"/>
</dbReference>
<dbReference type="InterPro" id="IPR022996">
    <property type="entry name" value="UPF0310"/>
</dbReference>
<reference evidence="3" key="2">
    <citation type="journal article" date="2024" name="Antonie Van Leeuwenhoek">
        <title>Roseihalotalea indica gen. nov., sp. nov., a halophilic Bacteroidetes from mesopelagic Southwest Indian Ocean with higher carbohydrate metabolic potential.</title>
        <authorList>
            <person name="Chen B."/>
            <person name="Zhang M."/>
            <person name="Lin D."/>
            <person name="Ye J."/>
            <person name="Tang K."/>
        </authorList>
    </citation>
    <scope>NUCLEOTIDE SEQUENCE</scope>
    <source>
        <strain evidence="3">TK19036</strain>
    </source>
</reference>
<dbReference type="InterPro" id="IPR002740">
    <property type="entry name" value="EVE_domain"/>
</dbReference>
<name>A0AA49JJS9_9BACT</name>
<proteinExistence type="inferred from homology"/>
<dbReference type="Pfam" id="PF01878">
    <property type="entry name" value="EVE"/>
    <property type="match status" value="1"/>
</dbReference>
<accession>A0AA49JJS9</accession>
<feature type="domain" description="EVE" evidence="2">
    <location>
        <begin position="7"/>
        <end position="140"/>
    </location>
</feature>
<protein>
    <recommendedName>
        <fullName evidence="1">UPF0310 protein K4G66_14795</fullName>
    </recommendedName>
</protein>
<sequence length="147" mass="16804">MDQTEEKYWIIVASRDHVQAGVAGGFAQANHGKRGPMQKMNKGNKLVYYSSKAEYGQPEPCQKFTAIGEVIDGKPYAGTMSMTGDSQPYRRNINYYSCEEISIRPLLEKLSFIQDTKHWGYSFRRGFFEISKQDYQTIAQLMLHGSE</sequence>
<gene>
    <name evidence="3" type="ORF">K4G66_14795</name>
</gene>
<dbReference type="SUPFAM" id="SSF88697">
    <property type="entry name" value="PUA domain-like"/>
    <property type="match status" value="1"/>
</dbReference>
<dbReference type="EMBL" id="CP120682">
    <property type="protein sequence ID" value="WKN39959.1"/>
    <property type="molecule type" value="Genomic_DNA"/>
</dbReference>
<evidence type="ECO:0000313" key="3">
    <source>
        <dbReference type="EMBL" id="WKN39959.1"/>
    </source>
</evidence>